<dbReference type="VEuPathDB" id="TriTrypDB:TcIL3000_9_2630"/>
<feature type="compositionally biased region" description="Low complexity" evidence="1">
    <location>
        <begin position="184"/>
        <end position="201"/>
    </location>
</feature>
<dbReference type="EMBL" id="HE575322">
    <property type="protein sequence ID" value="CCC92866.1"/>
    <property type="molecule type" value="Genomic_DNA"/>
</dbReference>
<sequence length="201" mass="21373">MDGFESFLLTAAERAPFLVGDVVEPSEEKEQEKPERNGGEEILQRQGEGENIATIQRLLVDGPLQPLGLEHSLYHTLFPAFTGAMEAARDVWRMMCALQDAESKAGTADVEKASAAGEATSNAAGSGDVCVLHDVESLRNSLSAAKTVLSERQKALDNAHAKMRSLVLAVVQYEQKQSGAEGTSSEALPASSAELSAGERS</sequence>
<accession>G0UU02</accession>
<evidence type="ECO:0000256" key="1">
    <source>
        <dbReference type="SAM" id="MobiDB-lite"/>
    </source>
</evidence>
<organism evidence="2">
    <name type="scientific">Trypanosoma congolense (strain IL3000)</name>
    <dbReference type="NCBI Taxonomy" id="1068625"/>
    <lineage>
        <taxon>Eukaryota</taxon>
        <taxon>Discoba</taxon>
        <taxon>Euglenozoa</taxon>
        <taxon>Kinetoplastea</taxon>
        <taxon>Metakinetoplastina</taxon>
        <taxon>Trypanosomatida</taxon>
        <taxon>Trypanosomatidae</taxon>
        <taxon>Trypanosoma</taxon>
        <taxon>Nannomonas</taxon>
    </lineage>
</organism>
<dbReference type="AlphaFoldDB" id="G0UU02"/>
<feature type="region of interest" description="Disordered" evidence="1">
    <location>
        <begin position="20"/>
        <end position="47"/>
    </location>
</feature>
<proteinExistence type="predicted"/>
<reference evidence="2" key="1">
    <citation type="journal article" date="2012" name="Proc. Natl. Acad. Sci. U.S.A.">
        <title>Antigenic diversity is generated by distinct evolutionary mechanisms in African trypanosome species.</title>
        <authorList>
            <person name="Jackson A.P."/>
            <person name="Berry A."/>
            <person name="Aslett M."/>
            <person name="Allison H.C."/>
            <person name="Burton P."/>
            <person name="Vavrova-Anderson J."/>
            <person name="Brown R."/>
            <person name="Browne H."/>
            <person name="Corton N."/>
            <person name="Hauser H."/>
            <person name="Gamble J."/>
            <person name="Gilderthorp R."/>
            <person name="Marcello L."/>
            <person name="McQuillan J."/>
            <person name="Otto T.D."/>
            <person name="Quail M.A."/>
            <person name="Sanders M.J."/>
            <person name="van Tonder A."/>
            <person name="Ginger M.L."/>
            <person name="Field M.C."/>
            <person name="Barry J.D."/>
            <person name="Hertz-Fowler C."/>
            <person name="Berriman M."/>
        </authorList>
    </citation>
    <scope>NUCLEOTIDE SEQUENCE</scope>
    <source>
        <strain evidence="2">IL3000</strain>
    </source>
</reference>
<feature type="region of interest" description="Disordered" evidence="1">
    <location>
        <begin position="178"/>
        <end position="201"/>
    </location>
</feature>
<feature type="compositionally biased region" description="Basic and acidic residues" evidence="1">
    <location>
        <begin position="26"/>
        <end position="43"/>
    </location>
</feature>
<protein>
    <submittedName>
        <fullName evidence="2">Uncharacterized protein</fullName>
    </submittedName>
</protein>
<name>G0UU02_TRYCI</name>
<evidence type="ECO:0000313" key="2">
    <source>
        <dbReference type="EMBL" id="CCC92866.1"/>
    </source>
</evidence>
<gene>
    <name evidence="2" type="ORF">TCIL3000_9_2630</name>
</gene>